<organism evidence="2 3">
    <name type="scientific">Tegillarca granosa</name>
    <name type="common">Malaysian cockle</name>
    <name type="synonym">Anadara granosa</name>
    <dbReference type="NCBI Taxonomy" id="220873"/>
    <lineage>
        <taxon>Eukaryota</taxon>
        <taxon>Metazoa</taxon>
        <taxon>Spiralia</taxon>
        <taxon>Lophotrochozoa</taxon>
        <taxon>Mollusca</taxon>
        <taxon>Bivalvia</taxon>
        <taxon>Autobranchia</taxon>
        <taxon>Pteriomorphia</taxon>
        <taxon>Arcoida</taxon>
        <taxon>Arcoidea</taxon>
        <taxon>Arcidae</taxon>
        <taxon>Tegillarca</taxon>
    </lineage>
</organism>
<feature type="compositionally biased region" description="Low complexity" evidence="1">
    <location>
        <begin position="82"/>
        <end position="91"/>
    </location>
</feature>
<feature type="compositionally biased region" description="Low complexity" evidence="1">
    <location>
        <begin position="64"/>
        <end position="73"/>
    </location>
</feature>
<comment type="caution">
    <text evidence="2">The sequence shown here is derived from an EMBL/GenBank/DDBJ whole genome shotgun (WGS) entry which is preliminary data.</text>
</comment>
<feature type="region of interest" description="Disordered" evidence="1">
    <location>
        <begin position="1"/>
        <end position="143"/>
    </location>
</feature>
<dbReference type="PANTHER" id="PTHR33480:SF1">
    <property type="entry name" value="TYR RECOMBINASE DOMAIN-CONTAINING PROTEIN"/>
    <property type="match status" value="1"/>
</dbReference>
<feature type="region of interest" description="Disordered" evidence="1">
    <location>
        <begin position="165"/>
        <end position="204"/>
    </location>
</feature>
<dbReference type="EMBL" id="JARBDR010000903">
    <property type="protein sequence ID" value="KAJ8304072.1"/>
    <property type="molecule type" value="Genomic_DNA"/>
</dbReference>
<feature type="compositionally biased region" description="Polar residues" evidence="1">
    <location>
        <begin position="28"/>
        <end position="47"/>
    </location>
</feature>
<feature type="compositionally biased region" description="Acidic residues" evidence="1">
    <location>
        <begin position="54"/>
        <end position="63"/>
    </location>
</feature>
<accession>A0ABQ9EFJ7</accession>
<dbReference type="PANTHER" id="PTHR33480">
    <property type="entry name" value="SET DOMAIN-CONTAINING PROTEIN-RELATED"/>
    <property type="match status" value="1"/>
</dbReference>
<sequence length="677" mass="76642">MSGQTSAKNKSCYRIPVKSDSDSDPFELNQSIVAVGATQSNPNSSNDKCGDTSSESECDDSSSDSEYVGSSSDSEYDDTSSDSEYVVSSSDSEYDDTSSDSEYVVSSLENEDDVSSSENEDDVSSSENKDEMEEVLTQREDQCDDACDDIQDCLNDISTKTIDDDSSFEKDLIQREDGRDDGDEYCPTEFSTESSRDGDNSSNKDLIQKKHREHIKNGRSLLPCKASSKILADKVFLKIQNDDVKLTVEQDKRILNFGERLLKKHGPQEHKIQYISQKLRELGRLVICCKSVSNVNSVDDVLKSCNWDVLIKCIKIVAGYDEQSQMFKTPSLALKIGQSLEKCARYKRSDAIKENNKCKQKEAEDFLCLYKSDWKDDVSSVASNSLNDQKYNKAQLLPLTDDVVKLNKHLQSTANSLCKKIGNNPDLYSKLAQVLLTQVILFNRRRSGEAERMLLEGFNDAIKNGSGRPDPVVMSTLTEFEKHLCTSHTRVEIRGKRGRKVPVLLTDKMRQQIEVLVYNRNKANVKQPYLFARPGEFTKPYRGKDFDEIEFVPEKEILESESESETDDLTVIEKDVADVMDFSESDTPKNLSKKKLHVAVKKNFTKAAQTRHTWSKNEKIALECQFQKNINLEKVPCKLECLNAIKNQSCLARFTWKNIKYAVKNLITSRRRSLKKC</sequence>
<evidence type="ECO:0000256" key="1">
    <source>
        <dbReference type="SAM" id="MobiDB-lite"/>
    </source>
</evidence>
<gene>
    <name evidence="2" type="ORF">KUTeg_017655</name>
</gene>
<name>A0ABQ9EFJ7_TEGGR</name>
<reference evidence="2 3" key="1">
    <citation type="submission" date="2022-12" db="EMBL/GenBank/DDBJ databases">
        <title>Chromosome-level genome of Tegillarca granosa.</title>
        <authorList>
            <person name="Kim J."/>
        </authorList>
    </citation>
    <scope>NUCLEOTIDE SEQUENCE [LARGE SCALE GENOMIC DNA]</scope>
    <source>
        <strain evidence="2">Teg-2019</strain>
        <tissue evidence="2">Adductor muscle</tissue>
    </source>
</reference>
<protein>
    <submittedName>
        <fullName evidence="2">Uncharacterized protein</fullName>
    </submittedName>
</protein>
<feature type="compositionally biased region" description="Acidic residues" evidence="1">
    <location>
        <begin position="109"/>
        <end position="134"/>
    </location>
</feature>
<proteinExistence type="predicted"/>
<evidence type="ECO:0000313" key="2">
    <source>
        <dbReference type="EMBL" id="KAJ8304072.1"/>
    </source>
</evidence>
<dbReference type="Proteomes" id="UP001217089">
    <property type="component" value="Unassembled WGS sequence"/>
</dbReference>
<feature type="compositionally biased region" description="Basic and acidic residues" evidence="1">
    <location>
        <begin position="165"/>
        <end position="178"/>
    </location>
</feature>
<evidence type="ECO:0000313" key="3">
    <source>
        <dbReference type="Proteomes" id="UP001217089"/>
    </source>
</evidence>
<keyword evidence="3" id="KW-1185">Reference proteome</keyword>